<sequence>MDLVGLEEFEKHQTVESQYFQVSVNIFVVFLVIFIAGAVLLVIAVVAGFCCYRMLCSYSGASELLTEVIERPITPRPESFRRNSAQAQYRLLIQSKFEKEFGNQNIADRPYAYMV</sequence>
<organism evidence="1 2">
    <name type="scientific">Panagrolaimus sp. JU765</name>
    <dbReference type="NCBI Taxonomy" id="591449"/>
    <lineage>
        <taxon>Eukaryota</taxon>
        <taxon>Metazoa</taxon>
        <taxon>Ecdysozoa</taxon>
        <taxon>Nematoda</taxon>
        <taxon>Chromadorea</taxon>
        <taxon>Rhabditida</taxon>
        <taxon>Tylenchina</taxon>
        <taxon>Panagrolaimomorpha</taxon>
        <taxon>Panagrolaimoidea</taxon>
        <taxon>Panagrolaimidae</taxon>
        <taxon>Panagrolaimus</taxon>
    </lineage>
</organism>
<accession>A0AC34RIH9</accession>
<name>A0AC34RIH9_9BILA</name>
<evidence type="ECO:0000313" key="1">
    <source>
        <dbReference type="Proteomes" id="UP000887576"/>
    </source>
</evidence>
<reference evidence="2" key="1">
    <citation type="submission" date="2022-11" db="UniProtKB">
        <authorList>
            <consortium name="WormBaseParasite"/>
        </authorList>
    </citation>
    <scope>IDENTIFICATION</scope>
</reference>
<protein>
    <submittedName>
        <fullName evidence="2">Uncharacterized protein</fullName>
    </submittedName>
</protein>
<dbReference type="Proteomes" id="UP000887576">
    <property type="component" value="Unplaced"/>
</dbReference>
<dbReference type="WBParaSite" id="JU765_v2.g7259.t1">
    <property type="protein sequence ID" value="JU765_v2.g7259.t1"/>
    <property type="gene ID" value="JU765_v2.g7259"/>
</dbReference>
<proteinExistence type="predicted"/>
<evidence type="ECO:0000313" key="2">
    <source>
        <dbReference type="WBParaSite" id="JU765_v2.g7259.t1"/>
    </source>
</evidence>